<protein>
    <submittedName>
        <fullName evidence="6">Glycine cleavage system transcriptional activator</fullName>
    </submittedName>
</protein>
<keyword evidence="2" id="KW-0805">Transcription regulation</keyword>
<dbReference type="FunFam" id="3.40.190.10:FF:000017">
    <property type="entry name" value="Glycine cleavage system transcriptional activator"/>
    <property type="match status" value="1"/>
</dbReference>
<dbReference type="FunFam" id="1.10.10.10:FF:000038">
    <property type="entry name" value="Glycine cleavage system transcriptional activator"/>
    <property type="match status" value="1"/>
</dbReference>
<dbReference type="OrthoDB" id="9793571at2"/>
<accession>A0A1Y5R8B2</accession>
<dbReference type="GO" id="GO:0043565">
    <property type="term" value="F:sequence-specific DNA binding"/>
    <property type="evidence" value="ECO:0007669"/>
    <property type="project" value="TreeGrafter"/>
</dbReference>
<dbReference type="InterPro" id="IPR000847">
    <property type="entry name" value="LysR_HTH_N"/>
</dbReference>
<evidence type="ECO:0000256" key="3">
    <source>
        <dbReference type="ARBA" id="ARBA00023125"/>
    </source>
</evidence>
<comment type="similarity">
    <text evidence="1">Belongs to the LysR transcriptional regulatory family.</text>
</comment>
<dbReference type="Pfam" id="PF00126">
    <property type="entry name" value="HTH_1"/>
    <property type="match status" value="1"/>
</dbReference>
<feature type="domain" description="HTH lysR-type" evidence="5">
    <location>
        <begin position="6"/>
        <end position="63"/>
    </location>
</feature>
<keyword evidence="4" id="KW-0804">Transcription</keyword>
<dbReference type="PROSITE" id="PS50931">
    <property type="entry name" value="HTH_LYSR"/>
    <property type="match status" value="1"/>
</dbReference>
<evidence type="ECO:0000256" key="1">
    <source>
        <dbReference type="ARBA" id="ARBA00009437"/>
    </source>
</evidence>
<dbReference type="EMBL" id="FWFR01000001">
    <property type="protein sequence ID" value="SLN11458.1"/>
    <property type="molecule type" value="Genomic_DNA"/>
</dbReference>
<dbReference type="GO" id="GO:0003700">
    <property type="term" value="F:DNA-binding transcription factor activity"/>
    <property type="evidence" value="ECO:0007669"/>
    <property type="project" value="InterPro"/>
</dbReference>
<reference evidence="6 7" key="1">
    <citation type="submission" date="2017-03" db="EMBL/GenBank/DDBJ databases">
        <authorList>
            <person name="Afonso C.L."/>
            <person name="Miller P.J."/>
            <person name="Scott M.A."/>
            <person name="Spackman E."/>
            <person name="Goraichik I."/>
            <person name="Dimitrov K.M."/>
            <person name="Suarez D.L."/>
            <person name="Swayne D.E."/>
        </authorList>
    </citation>
    <scope>NUCLEOTIDE SEQUENCE [LARGE SCALE GENOMIC DNA]</scope>
    <source>
        <strain evidence="6 7">CECT 7691</strain>
    </source>
</reference>
<evidence type="ECO:0000256" key="4">
    <source>
        <dbReference type="ARBA" id="ARBA00023163"/>
    </source>
</evidence>
<dbReference type="PANTHER" id="PTHR30537:SF74">
    <property type="entry name" value="HTH-TYPE TRANSCRIPTIONAL REGULATOR TRPI"/>
    <property type="match status" value="1"/>
</dbReference>
<dbReference type="Proteomes" id="UP000193200">
    <property type="component" value="Unassembled WGS sequence"/>
</dbReference>
<dbReference type="InterPro" id="IPR036388">
    <property type="entry name" value="WH-like_DNA-bd_sf"/>
</dbReference>
<dbReference type="InterPro" id="IPR005119">
    <property type="entry name" value="LysR_subst-bd"/>
</dbReference>
<evidence type="ECO:0000256" key="2">
    <source>
        <dbReference type="ARBA" id="ARBA00023015"/>
    </source>
</evidence>
<dbReference type="GO" id="GO:0006351">
    <property type="term" value="P:DNA-templated transcription"/>
    <property type="evidence" value="ECO:0007669"/>
    <property type="project" value="TreeGrafter"/>
</dbReference>
<proteinExistence type="inferred from homology"/>
<keyword evidence="7" id="KW-1185">Reference proteome</keyword>
<evidence type="ECO:0000259" key="5">
    <source>
        <dbReference type="PROSITE" id="PS50931"/>
    </source>
</evidence>
<gene>
    <name evidence="6" type="primary">gcvA_2</name>
    <name evidence="6" type="ORF">OCH7691_00089</name>
</gene>
<dbReference type="SUPFAM" id="SSF46785">
    <property type="entry name" value="Winged helix' DNA-binding domain"/>
    <property type="match status" value="1"/>
</dbReference>
<dbReference type="PRINTS" id="PR00039">
    <property type="entry name" value="HTHLYSR"/>
</dbReference>
<name>A0A1Y5R8B2_9PROT</name>
<dbReference type="PANTHER" id="PTHR30537">
    <property type="entry name" value="HTH-TYPE TRANSCRIPTIONAL REGULATOR"/>
    <property type="match status" value="1"/>
</dbReference>
<dbReference type="Gene3D" id="1.10.10.10">
    <property type="entry name" value="Winged helix-like DNA-binding domain superfamily/Winged helix DNA-binding domain"/>
    <property type="match status" value="1"/>
</dbReference>
<evidence type="ECO:0000313" key="7">
    <source>
        <dbReference type="Proteomes" id="UP000193200"/>
    </source>
</evidence>
<dbReference type="InParanoid" id="A0A1Y5R8B2"/>
<dbReference type="Pfam" id="PF03466">
    <property type="entry name" value="LysR_substrate"/>
    <property type="match status" value="1"/>
</dbReference>
<dbReference type="Gene3D" id="3.40.190.10">
    <property type="entry name" value="Periplasmic binding protein-like II"/>
    <property type="match status" value="2"/>
</dbReference>
<sequence>MLNRLPSLNGLRTFECVARHMSFTAAARELNVTQTAVSHQIRRLEAELGLRLFDRGGRSLQLTAEGNLYLPAVRAAFDGLRHATARLGQDMRPNTLTVSTLTSLAAKWLVPKLGGFQAIAPDIDVRVTTSLALVDFGRDEVDVAIRYGHGDWPGLRADLLMNDEVLPVCSPALLAGPIPLDRPADLERHTLIHTSTAPDDWQLWLTAVGLDFPPSHRITTDLALSAIQAAIDGVGVAIARRRFVEDDLVAGRLVEPFDVNLPVEAGYYVVAPAETADREKIRRFRDWLMTVAAATPIAAVAGA</sequence>
<evidence type="ECO:0000313" key="6">
    <source>
        <dbReference type="EMBL" id="SLN11458.1"/>
    </source>
</evidence>
<dbReference type="RefSeq" id="WP_085881464.1">
    <property type="nucleotide sequence ID" value="NZ_FWFR01000001.1"/>
</dbReference>
<dbReference type="InterPro" id="IPR058163">
    <property type="entry name" value="LysR-type_TF_proteobact-type"/>
</dbReference>
<dbReference type="SUPFAM" id="SSF53850">
    <property type="entry name" value="Periplasmic binding protein-like II"/>
    <property type="match status" value="1"/>
</dbReference>
<dbReference type="CDD" id="cd08432">
    <property type="entry name" value="PBP2_GcdR_TrpI_HvrB_AmpR_like"/>
    <property type="match status" value="1"/>
</dbReference>
<dbReference type="InterPro" id="IPR036390">
    <property type="entry name" value="WH_DNA-bd_sf"/>
</dbReference>
<dbReference type="NCBIfam" id="NF008352">
    <property type="entry name" value="PRK11139.1"/>
    <property type="match status" value="1"/>
</dbReference>
<dbReference type="AlphaFoldDB" id="A0A1Y5R8B2"/>
<keyword evidence="3" id="KW-0238">DNA-binding</keyword>
<organism evidence="6 7">
    <name type="scientific">Oceanibacterium hippocampi</name>
    <dbReference type="NCBI Taxonomy" id="745714"/>
    <lineage>
        <taxon>Bacteria</taxon>
        <taxon>Pseudomonadati</taxon>
        <taxon>Pseudomonadota</taxon>
        <taxon>Alphaproteobacteria</taxon>
        <taxon>Sneathiellales</taxon>
        <taxon>Sneathiellaceae</taxon>
        <taxon>Oceanibacterium</taxon>
    </lineage>
</organism>